<dbReference type="Pfam" id="PF13692">
    <property type="entry name" value="Glyco_trans_1_4"/>
    <property type="match status" value="1"/>
</dbReference>
<reference evidence="2 3" key="1">
    <citation type="submission" date="2018-07" db="EMBL/GenBank/DDBJ databases">
        <title>Genomic Encyclopedia of Type Strains, Phase IV (KMG-IV): sequencing the most valuable type-strain genomes for metagenomic binning, comparative biology and taxonomic classification.</title>
        <authorList>
            <person name="Goeker M."/>
        </authorList>
    </citation>
    <scope>NUCLEOTIDE SEQUENCE [LARGE SCALE GENOMIC DNA]</scope>
    <source>
        <strain evidence="2 3">DSM 4134</strain>
    </source>
</reference>
<comment type="caution">
    <text evidence="2">The sequence shown here is derived from an EMBL/GenBank/DDBJ whole genome shotgun (WGS) entry which is preliminary data.</text>
</comment>
<dbReference type="Proteomes" id="UP000256779">
    <property type="component" value="Unassembled WGS sequence"/>
</dbReference>
<name>A0A3D9L0C7_MARFU</name>
<dbReference type="EMBL" id="QREG01000014">
    <property type="protein sequence ID" value="RED96629.1"/>
    <property type="molecule type" value="Genomic_DNA"/>
</dbReference>
<dbReference type="InterPro" id="IPR050194">
    <property type="entry name" value="Glycosyltransferase_grp1"/>
</dbReference>
<dbReference type="GO" id="GO:0016758">
    <property type="term" value="F:hexosyltransferase activity"/>
    <property type="evidence" value="ECO:0007669"/>
    <property type="project" value="TreeGrafter"/>
</dbReference>
<proteinExistence type="predicted"/>
<dbReference type="AlphaFoldDB" id="A0A3D9L0C7"/>
<protein>
    <submittedName>
        <fullName evidence="2">Glycosyltransferase involved in cell wall biosynthesis</fullName>
    </submittedName>
</protein>
<evidence type="ECO:0000313" key="3">
    <source>
        <dbReference type="Proteomes" id="UP000256779"/>
    </source>
</evidence>
<dbReference type="SUPFAM" id="SSF53756">
    <property type="entry name" value="UDP-Glycosyltransferase/glycogen phosphorylase"/>
    <property type="match status" value="1"/>
</dbReference>
<sequence length="391" mass="45009">MGRRIAMILDMPFPHDARVEREALALVEEGHDVFLWAFSAGGYPEKFDWKGIQVTTFKPSIWDIKFSALANDWPLYHFLMRKHLLKFLKVVKPDVTHVHDIVIANAVFKLKANAGKIVLDLHENRPEIMKHYPHLHRFPGNILISPNRWKRVERDLVAGADAVVVVTQEAKEEYSEWNRRVYTVPNTLSMSMVDDISIDEAIVERFKNCFGVVYIGDLGRRRGIMDALKAINELKREVPEIRLVLVGDSSQMGDYQEYIEANSLHEYVSLEGFQPYAKLFSYIKACQVGISPLHRNAHHDTTFANKIFQYMSMGVPQVVSDCPAQARVVMESNAGLVHRAEDYHDLAKKLLNLYKNSDEAKAMGENGERAIRDEWEWGKQQKDLLRLYTEI</sequence>
<organism evidence="2 3">
    <name type="scientific">Marinoscillum furvescens DSM 4134</name>
    <dbReference type="NCBI Taxonomy" id="1122208"/>
    <lineage>
        <taxon>Bacteria</taxon>
        <taxon>Pseudomonadati</taxon>
        <taxon>Bacteroidota</taxon>
        <taxon>Cytophagia</taxon>
        <taxon>Cytophagales</taxon>
        <taxon>Reichenbachiellaceae</taxon>
        <taxon>Marinoscillum</taxon>
    </lineage>
</organism>
<keyword evidence="2" id="KW-0808">Transferase</keyword>
<dbReference type="InterPro" id="IPR028098">
    <property type="entry name" value="Glyco_trans_4-like_N"/>
</dbReference>
<dbReference type="CDD" id="cd03794">
    <property type="entry name" value="GT4_WbuB-like"/>
    <property type="match status" value="1"/>
</dbReference>
<evidence type="ECO:0000313" key="2">
    <source>
        <dbReference type="EMBL" id="RED96629.1"/>
    </source>
</evidence>
<dbReference type="OrthoDB" id="1450439at2"/>
<dbReference type="PANTHER" id="PTHR45947:SF3">
    <property type="entry name" value="SULFOQUINOVOSYL TRANSFERASE SQD2"/>
    <property type="match status" value="1"/>
</dbReference>
<accession>A0A3D9L0C7</accession>
<dbReference type="Pfam" id="PF13439">
    <property type="entry name" value="Glyco_transf_4"/>
    <property type="match status" value="1"/>
</dbReference>
<dbReference type="RefSeq" id="WP_115868911.1">
    <property type="nucleotide sequence ID" value="NZ_QREG01000014.1"/>
</dbReference>
<dbReference type="PANTHER" id="PTHR45947">
    <property type="entry name" value="SULFOQUINOVOSYL TRANSFERASE SQD2"/>
    <property type="match status" value="1"/>
</dbReference>
<feature type="domain" description="Glycosyltransferase subfamily 4-like N-terminal" evidence="1">
    <location>
        <begin position="20"/>
        <end position="186"/>
    </location>
</feature>
<keyword evidence="3" id="KW-1185">Reference proteome</keyword>
<gene>
    <name evidence="2" type="ORF">C7460_11487</name>
</gene>
<evidence type="ECO:0000259" key="1">
    <source>
        <dbReference type="Pfam" id="PF13439"/>
    </source>
</evidence>
<dbReference type="Gene3D" id="3.40.50.2000">
    <property type="entry name" value="Glycogen Phosphorylase B"/>
    <property type="match status" value="2"/>
</dbReference>